<dbReference type="STRING" id="1838286.Verru16b_00821"/>
<accession>A0A1D8AS89</accession>
<dbReference type="PANTHER" id="PTHR11839:SF18">
    <property type="entry name" value="NUDIX HYDROLASE DOMAIN-CONTAINING PROTEIN"/>
    <property type="match status" value="1"/>
</dbReference>
<evidence type="ECO:0000256" key="7">
    <source>
        <dbReference type="ARBA" id="ARBA00032272"/>
    </source>
</evidence>
<proteinExistence type="inferred from homology"/>
<evidence type="ECO:0000256" key="6">
    <source>
        <dbReference type="ARBA" id="ARBA00032162"/>
    </source>
</evidence>
<gene>
    <name evidence="9" type="primary">nudF</name>
    <name evidence="9" type="ORF">Verru16b_00821</name>
</gene>
<dbReference type="KEGG" id="obg:Verru16b_00821"/>
<name>A0A1D8AS89_9BACT</name>
<dbReference type="Pfam" id="PF00293">
    <property type="entry name" value="NUDIX"/>
    <property type="match status" value="1"/>
</dbReference>
<protein>
    <recommendedName>
        <fullName evidence="4">GDP-mannose pyrophosphatase</fullName>
    </recommendedName>
    <alternativeName>
        <fullName evidence="6">GDP-mannose hydrolase</fullName>
    </alternativeName>
    <alternativeName>
        <fullName evidence="7">GDPMK</fullName>
    </alternativeName>
</protein>
<evidence type="ECO:0000256" key="5">
    <source>
        <dbReference type="ARBA" id="ARBA00022801"/>
    </source>
</evidence>
<comment type="similarity">
    <text evidence="3">Belongs to the Nudix hydrolase family. NudK subfamily.</text>
</comment>
<keyword evidence="5 9" id="KW-0378">Hydrolase</keyword>
<evidence type="ECO:0000256" key="3">
    <source>
        <dbReference type="ARBA" id="ARBA00007275"/>
    </source>
</evidence>
<comment type="cofactor">
    <cofactor evidence="2">
        <name>Mg(2+)</name>
        <dbReference type="ChEBI" id="CHEBI:18420"/>
    </cofactor>
</comment>
<dbReference type="InterPro" id="IPR000086">
    <property type="entry name" value="NUDIX_hydrolase_dom"/>
</dbReference>
<evidence type="ECO:0000256" key="2">
    <source>
        <dbReference type="ARBA" id="ARBA00001946"/>
    </source>
</evidence>
<organism evidence="9 10">
    <name type="scientific">Lacunisphaera limnophila</name>
    <dbReference type="NCBI Taxonomy" id="1838286"/>
    <lineage>
        <taxon>Bacteria</taxon>
        <taxon>Pseudomonadati</taxon>
        <taxon>Verrucomicrobiota</taxon>
        <taxon>Opitutia</taxon>
        <taxon>Opitutales</taxon>
        <taxon>Opitutaceae</taxon>
        <taxon>Lacunisphaera</taxon>
    </lineage>
</organism>
<dbReference type="SUPFAM" id="SSF55811">
    <property type="entry name" value="Nudix"/>
    <property type="match status" value="1"/>
</dbReference>
<dbReference type="RefSeq" id="WP_069961092.1">
    <property type="nucleotide sequence ID" value="NZ_CP016094.1"/>
</dbReference>
<dbReference type="CDD" id="cd03424">
    <property type="entry name" value="NUDIX_ADPRase_Nudt5_UGPPase_Nudt14"/>
    <property type="match status" value="1"/>
</dbReference>
<dbReference type="Gene3D" id="3.90.79.10">
    <property type="entry name" value="Nucleoside Triphosphate Pyrophosphohydrolase"/>
    <property type="match status" value="1"/>
</dbReference>
<dbReference type="AlphaFoldDB" id="A0A1D8AS89"/>
<reference evidence="9 10" key="1">
    <citation type="submission" date="2016-06" db="EMBL/GenBank/DDBJ databases">
        <title>Three novel species with peptidoglycan cell walls form the new genus Lacunisphaera gen. nov. in the family Opitutaceae of the verrucomicrobial subdivision 4.</title>
        <authorList>
            <person name="Rast P."/>
            <person name="Gloeckner I."/>
            <person name="Jogler M."/>
            <person name="Boedeker C."/>
            <person name="Jeske O."/>
            <person name="Wiegand S."/>
            <person name="Reinhardt R."/>
            <person name="Schumann P."/>
            <person name="Rohde M."/>
            <person name="Spring S."/>
            <person name="Gloeckner F.O."/>
            <person name="Jogler C."/>
        </authorList>
    </citation>
    <scope>NUCLEOTIDE SEQUENCE [LARGE SCALE GENOMIC DNA]</scope>
    <source>
        <strain evidence="9 10">IG16b</strain>
    </source>
</reference>
<dbReference type="GO" id="GO:0016787">
    <property type="term" value="F:hydrolase activity"/>
    <property type="evidence" value="ECO:0007669"/>
    <property type="project" value="UniProtKB-KW"/>
</dbReference>
<evidence type="ECO:0000256" key="1">
    <source>
        <dbReference type="ARBA" id="ARBA00000847"/>
    </source>
</evidence>
<evidence type="ECO:0000313" key="10">
    <source>
        <dbReference type="Proteomes" id="UP000095228"/>
    </source>
</evidence>
<dbReference type="GO" id="GO:0006753">
    <property type="term" value="P:nucleoside phosphate metabolic process"/>
    <property type="evidence" value="ECO:0007669"/>
    <property type="project" value="TreeGrafter"/>
</dbReference>
<dbReference type="OrthoDB" id="9806150at2"/>
<dbReference type="PANTHER" id="PTHR11839">
    <property type="entry name" value="UDP/ADP-SUGAR PYROPHOSPHATASE"/>
    <property type="match status" value="1"/>
</dbReference>
<keyword evidence="10" id="KW-1185">Reference proteome</keyword>
<dbReference type="PROSITE" id="PS51462">
    <property type="entry name" value="NUDIX"/>
    <property type="match status" value="1"/>
</dbReference>
<dbReference type="Proteomes" id="UP000095228">
    <property type="component" value="Chromosome"/>
</dbReference>
<comment type="catalytic activity">
    <reaction evidence="1">
        <text>GDP-alpha-D-mannose + H2O = alpha-D-mannose 1-phosphate + GMP + 2 H(+)</text>
        <dbReference type="Rhea" id="RHEA:27978"/>
        <dbReference type="ChEBI" id="CHEBI:15377"/>
        <dbReference type="ChEBI" id="CHEBI:15378"/>
        <dbReference type="ChEBI" id="CHEBI:57527"/>
        <dbReference type="ChEBI" id="CHEBI:58115"/>
        <dbReference type="ChEBI" id="CHEBI:58409"/>
    </reaction>
</comment>
<evidence type="ECO:0000256" key="4">
    <source>
        <dbReference type="ARBA" id="ARBA00016377"/>
    </source>
</evidence>
<evidence type="ECO:0000259" key="8">
    <source>
        <dbReference type="PROSITE" id="PS51462"/>
    </source>
</evidence>
<dbReference type="InterPro" id="IPR015797">
    <property type="entry name" value="NUDIX_hydrolase-like_dom_sf"/>
</dbReference>
<dbReference type="EMBL" id="CP016094">
    <property type="protein sequence ID" value="AOS43765.1"/>
    <property type="molecule type" value="Genomic_DNA"/>
</dbReference>
<dbReference type="GO" id="GO:0019693">
    <property type="term" value="P:ribose phosphate metabolic process"/>
    <property type="evidence" value="ECO:0007669"/>
    <property type="project" value="TreeGrafter"/>
</dbReference>
<sequence>MNHPGPPRRWQKLREEPHSTTRIFDVVSAIFRHPAREKEQDFIVIKPPDWVNVVALTPAGELVLVRQFRYGINDFSLEIPGGVMDPGEDPVTAGVRELREESGYVGARARLLGAVHPNPAMQSNRCHLVLVEEARRVADLDWDPDEEFEILTRPVAEVFALAAAGGITHAMVLNALLLFQPHWARWRPEVV</sequence>
<dbReference type="GO" id="GO:0005829">
    <property type="term" value="C:cytosol"/>
    <property type="evidence" value="ECO:0007669"/>
    <property type="project" value="TreeGrafter"/>
</dbReference>
<feature type="domain" description="Nudix hydrolase" evidence="8">
    <location>
        <begin position="46"/>
        <end position="175"/>
    </location>
</feature>
<evidence type="ECO:0000313" key="9">
    <source>
        <dbReference type="EMBL" id="AOS43765.1"/>
    </source>
</evidence>